<gene>
    <name evidence="1" type="ORF">BDB_50026</name>
</gene>
<accession>G2ZJV5</accession>
<reference evidence="1" key="1">
    <citation type="journal article" date="2011" name="PLoS ONE">
        <title>Ralstonia syzygii, the Blood Disease Bacterium and some Asian R. solanacearum strains form a single genomic species despite divergent lifestyles.</title>
        <authorList>
            <person name="Remenant B."/>
            <person name="de Cambiaire J.C."/>
            <person name="Cellier G."/>
            <person name="Jacobs J.M."/>
            <person name="Mangenot S."/>
            <person name="Barbe V."/>
            <person name="Lajus A."/>
            <person name="Vallenet D."/>
            <person name="Medigue C."/>
            <person name="Fegan M."/>
            <person name="Allen C."/>
            <person name="Prior P."/>
        </authorList>
    </citation>
    <scope>NUCLEOTIDE SEQUENCE</scope>
    <source>
        <strain evidence="1">R229</strain>
    </source>
</reference>
<reference evidence="1" key="2">
    <citation type="submission" date="2011-04" db="EMBL/GenBank/DDBJ databases">
        <authorList>
            <person name="Genoscope - CEA"/>
        </authorList>
    </citation>
    <scope>NUCLEOTIDE SEQUENCE</scope>
    <source>
        <strain evidence="1">R229</strain>
    </source>
</reference>
<evidence type="ECO:0000313" key="1">
    <source>
        <dbReference type="EMBL" id="CCA79318.1"/>
    </source>
</evidence>
<dbReference type="EMBL" id="FR854061">
    <property type="protein sequence ID" value="CCA79318.1"/>
    <property type="molecule type" value="Genomic_DNA"/>
</dbReference>
<organism evidence="1">
    <name type="scientific">blood disease bacterium R229</name>
    <dbReference type="NCBI Taxonomy" id="741978"/>
    <lineage>
        <taxon>Bacteria</taxon>
        <taxon>Pseudomonadati</taxon>
        <taxon>Pseudomonadota</taxon>
        <taxon>Betaproteobacteria</taxon>
        <taxon>Burkholderiales</taxon>
        <taxon>Burkholderiaceae</taxon>
        <taxon>Ralstonia</taxon>
        <taxon>Ralstonia solanacearum species complex</taxon>
    </lineage>
</organism>
<proteinExistence type="predicted"/>
<evidence type="ECO:0008006" key="2">
    <source>
        <dbReference type="Google" id="ProtNLM"/>
    </source>
</evidence>
<name>G2ZJV5_9RALS</name>
<protein>
    <recommendedName>
        <fullName evidence="2">DUF2116 family Zn-ribbon domain-containing protein</fullName>
    </recommendedName>
</protein>
<sequence>MADAADIAGYHEETFHAARVAAVRRAAHVRVSRTGVCRYCGEPVSLERAFCDVDCRDDHEHEQRIRAFGGSRRA</sequence>
<dbReference type="AlphaFoldDB" id="G2ZJV5"/>